<reference evidence="5 6" key="1">
    <citation type="journal article" date="2016" name="Proc. Natl. Acad. Sci. U.S.A.">
        <title>Comparative genomics of biotechnologically important yeasts.</title>
        <authorList>
            <person name="Riley R."/>
            <person name="Haridas S."/>
            <person name="Wolfe K.H."/>
            <person name="Lopes M.R."/>
            <person name="Hittinger C.T."/>
            <person name="Goeker M."/>
            <person name="Salamov A.A."/>
            <person name="Wisecaver J.H."/>
            <person name="Long T.M."/>
            <person name="Calvey C.H."/>
            <person name="Aerts A.L."/>
            <person name="Barry K.W."/>
            <person name="Choi C."/>
            <person name="Clum A."/>
            <person name="Coughlan A.Y."/>
            <person name="Deshpande S."/>
            <person name="Douglass A.P."/>
            <person name="Hanson S.J."/>
            <person name="Klenk H.-P."/>
            <person name="LaButti K.M."/>
            <person name="Lapidus A."/>
            <person name="Lindquist E.A."/>
            <person name="Lipzen A.M."/>
            <person name="Meier-Kolthoff J.P."/>
            <person name="Ohm R.A."/>
            <person name="Otillar R.P."/>
            <person name="Pangilinan J.L."/>
            <person name="Peng Y."/>
            <person name="Rokas A."/>
            <person name="Rosa C.A."/>
            <person name="Scheuner C."/>
            <person name="Sibirny A.A."/>
            <person name="Slot J.C."/>
            <person name="Stielow J.B."/>
            <person name="Sun H."/>
            <person name="Kurtzman C.P."/>
            <person name="Blackwell M."/>
            <person name="Grigoriev I.V."/>
            <person name="Jeffries T.W."/>
        </authorList>
    </citation>
    <scope>NUCLEOTIDE SEQUENCE [LARGE SCALE GENOMIC DNA]</scope>
    <source>
        <strain evidence="5 6">DSM 6958</strain>
    </source>
</reference>
<evidence type="ECO:0000313" key="5">
    <source>
        <dbReference type="EMBL" id="ODQ65635.1"/>
    </source>
</evidence>
<dbReference type="EMBL" id="KV454409">
    <property type="protein sequence ID" value="ODQ65635.1"/>
    <property type="molecule type" value="Genomic_DNA"/>
</dbReference>
<keyword evidence="1" id="KW-0547">Nucleotide-binding</keyword>
<dbReference type="InterPro" id="IPR050113">
    <property type="entry name" value="Ub_conjugating_enzyme"/>
</dbReference>
<evidence type="ECO:0000256" key="2">
    <source>
        <dbReference type="ARBA" id="ARBA00022786"/>
    </source>
</evidence>
<proteinExistence type="predicted"/>
<dbReference type="PROSITE" id="PS50127">
    <property type="entry name" value="UBC_2"/>
    <property type="match status" value="1"/>
</dbReference>
<name>A0A1E3PJP6_9ASCO</name>
<keyword evidence="3" id="KW-0067">ATP-binding</keyword>
<dbReference type="Proteomes" id="UP000095009">
    <property type="component" value="Unassembled WGS sequence"/>
</dbReference>
<keyword evidence="2" id="KW-0833">Ubl conjugation pathway</keyword>
<dbReference type="InterPro" id="IPR016135">
    <property type="entry name" value="UBQ-conjugating_enzyme/RWD"/>
</dbReference>
<dbReference type="STRING" id="857566.A0A1E3PJP6"/>
<dbReference type="OrthoDB" id="1158011at2759"/>
<dbReference type="Pfam" id="PF00179">
    <property type="entry name" value="UQ_con"/>
    <property type="match status" value="1"/>
</dbReference>
<evidence type="ECO:0000256" key="1">
    <source>
        <dbReference type="ARBA" id="ARBA00022741"/>
    </source>
</evidence>
<dbReference type="PANTHER" id="PTHR24067">
    <property type="entry name" value="UBIQUITIN-CONJUGATING ENZYME E2"/>
    <property type="match status" value="1"/>
</dbReference>
<feature type="domain" description="UBC core" evidence="4">
    <location>
        <begin position="14"/>
        <end position="126"/>
    </location>
</feature>
<keyword evidence="6" id="KW-1185">Reference proteome</keyword>
<dbReference type="InterPro" id="IPR000608">
    <property type="entry name" value="UBC"/>
</dbReference>
<dbReference type="GO" id="GO:0005524">
    <property type="term" value="F:ATP binding"/>
    <property type="evidence" value="ECO:0007669"/>
    <property type="project" value="UniProtKB-KW"/>
</dbReference>
<sequence>MAPLIITVDMTLKRATARLTKEYAKSQRIPPPLIFAIPDESNSLIWHYALTGSPDTPYESAQYYVTLSFKSNYPYCPPAIRIITSNGRFAVNTRICISVFGFHPGLWQPAWTVDYYSSGLTVFHGR</sequence>
<accession>A0A1E3PJP6</accession>
<organism evidence="5 6">
    <name type="scientific">Nadsonia fulvescens var. elongata DSM 6958</name>
    <dbReference type="NCBI Taxonomy" id="857566"/>
    <lineage>
        <taxon>Eukaryota</taxon>
        <taxon>Fungi</taxon>
        <taxon>Dikarya</taxon>
        <taxon>Ascomycota</taxon>
        <taxon>Saccharomycotina</taxon>
        <taxon>Dipodascomycetes</taxon>
        <taxon>Dipodascales</taxon>
        <taxon>Dipodascales incertae sedis</taxon>
        <taxon>Nadsonia</taxon>
    </lineage>
</organism>
<gene>
    <name evidence="5" type="ORF">NADFUDRAFT_50920</name>
</gene>
<evidence type="ECO:0000259" key="4">
    <source>
        <dbReference type="PROSITE" id="PS50127"/>
    </source>
</evidence>
<evidence type="ECO:0000256" key="3">
    <source>
        <dbReference type="ARBA" id="ARBA00022840"/>
    </source>
</evidence>
<dbReference type="SUPFAM" id="SSF54495">
    <property type="entry name" value="UBC-like"/>
    <property type="match status" value="1"/>
</dbReference>
<dbReference type="SMART" id="SM00212">
    <property type="entry name" value="UBCc"/>
    <property type="match status" value="1"/>
</dbReference>
<dbReference type="AlphaFoldDB" id="A0A1E3PJP6"/>
<evidence type="ECO:0000313" key="6">
    <source>
        <dbReference type="Proteomes" id="UP000095009"/>
    </source>
</evidence>
<dbReference type="Gene3D" id="3.10.110.10">
    <property type="entry name" value="Ubiquitin Conjugating Enzyme"/>
    <property type="match status" value="1"/>
</dbReference>
<protein>
    <submittedName>
        <fullName evidence="5">UBC-like protein</fullName>
    </submittedName>
</protein>